<keyword evidence="2 4" id="KW-0378">Hydrolase</keyword>
<evidence type="ECO:0000256" key="1">
    <source>
        <dbReference type="ARBA" id="ARBA00001946"/>
    </source>
</evidence>
<proteinExistence type="inferred from homology"/>
<dbReference type="PANTHER" id="PTHR43222">
    <property type="entry name" value="NUDIX HYDROLASE 23"/>
    <property type="match status" value="1"/>
</dbReference>
<organism evidence="6 7">
    <name type="scientific">Tumebacillus lacus</name>
    <dbReference type="NCBI Taxonomy" id="2995335"/>
    <lineage>
        <taxon>Bacteria</taxon>
        <taxon>Bacillati</taxon>
        <taxon>Bacillota</taxon>
        <taxon>Bacilli</taxon>
        <taxon>Bacillales</taxon>
        <taxon>Alicyclobacillaceae</taxon>
        <taxon>Tumebacillus</taxon>
    </lineage>
</organism>
<evidence type="ECO:0000259" key="5">
    <source>
        <dbReference type="PROSITE" id="PS51462"/>
    </source>
</evidence>
<dbReference type="InterPro" id="IPR020084">
    <property type="entry name" value="NUDIX_hydrolase_CS"/>
</dbReference>
<keyword evidence="7" id="KW-1185">Reference proteome</keyword>
<dbReference type="PROSITE" id="PS00893">
    <property type="entry name" value="NUDIX_BOX"/>
    <property type="match status" value="1"/>
</dbReference>
<dbReference type="InterPro" id="IPR000086">
    <property type="entry name" value="NUDIX_hydrolase_dom"/>
</dbReference>
<comment type="cofactor">
    <cofactor evidence="1">
        <name>Mg(2+)</name>
        <dbReference type="ChEBI" id="CHEBI:18420"/>
    </cofactor>
</comment>
<dbReference type="PRINTS" id="PR00502">
    <property type="entry name" value="NUDIXFAMILY"/>
</dbReference>
<comment type="similarity">
    <text evidence="4">Belongs to the Nudix hydrolase family.</text>
</comment>
<dbReference type="RefSeq" id="WP_267153396.1">
    <property type="nucleotide sequence ID" value="NZ_JAPMLT010000016.1"/>
</dbReference>
<dbReference type="EMBL" id="JAPMLT010000016">
    <property type="protein sequence ID" value="MCX7572146.1"/>
    <property type="molecule type" value="Genomic_DNA"/>
</dbReference>
<dbReference type="Pfam" id="PF00293">
    <property type="entry name" value="NUDIX"/>
    <property type="match status" value="1"/>
</dbReference>
<dbReference type="Proteomes" id="UP001208017">
    <property type="component" value="Unassembled WGS sequence"/>
</dbReference>
<comment type="caution">
    <text evidence="6">The sequence shown here is derived from an EMBL/GenBank/DDBJ whole genome shotgun (WGS) entry which is preliminary data.</text>
</comment>
<dbReference type="InterPro" id="IPR020476">
    <property type="entry name" value="Nudix_hydrolase"/>
</dbReference>
<dbReference type="InterPro" id="IPR015797">
    <property type="entry name" value="NUDIX_hydrolase-like_dom_sf"/>
</dbReference>
<sequence length="165" mass="18812">MSHRFAGSYPDQQVCLTFEEREFRDAGYVLVFAFWQGRLLFTRHKTRGWEIPGGTREPGEFPVQTAIREVYEETGGEVQALEPIGQYVIETPGSEPLVKTIYVARLAAMHPLPDGYETEAVQLLRPEDVPTPERARNGSEFSPILKDEVYRLAWDAVRGHRFAQS</sequence>
<gene>
    <name evidence="6" type="ORF">OS242_19670</name>
</gene>
<keyword evidence="3" id="KW-0460">Magnesium</keyword>
<evidence type="ECO:0000256" key="2">
    <source>
        <dbReference type="ARBA" id="ARBA00022801"/>
    </source>
</evidence>
<evidence type="ECO:0000256" key="3">
    <source>
        <dbReference type="ARBA" id="ARBA00022842"/>
    </source>
</evidence>
<dbReference type="SUPFAM" id="SSF55811">
    <property type="entry name" value="Nudix"/>
    <property type="match status" value="1"/>
</dbReference>
<evidence type="ECO:0000313" key="7">
    <source>
        <dbReference type="Proteomes" id="UP001208017"/>
    </source>
</evidence>
<dbReference type="PANTHER" id="PTHR43222:SF2">
    <property type="entry name" value="NUDIX HYDROLASE 23, CHLOROPLASTIC"/>
    <property type="match status" value="1"/>
</dbReference>
<accession>A0ABT3X5G4</accession>
<dbReference type="Gene3D" id="3.90.79.10">
    <property type="entry name" value="Nucleoside Triphosphate Pyrophosphohydrolase"/>
    <property type="match status" value="1"/>
</dbReference>
<dbReference type="PROSITE" id="PS51462">
    <property type="entry name" value="NUDIX"/>
    <property type="match status" value="1"/>
</dbReference>
<evidence type="ECO:0000256" key="4">
    <source>
        <dbReference type="RuleBase" id="RU003476"/>
    </source>
</evidence>
<reference evidence="6 7" key="1">
    <citation type="submission" date="2022-11" db="EMBL/GenBank/DDBJ databases">
        <title>Study of microbial diversity in lake waters.</title>
        <authorList>
            <person name="Zhang J."/>
        </authorList>
    </citation>
    <scope>NUCLEOTIDE SEQUENCE [LARGE SCALE GENOMIC DNA]</scope>
    <source>
        <strain evidence="6 7">DT12</strain>
    </source>
</reference>
<protein>
    <submittedName>
        <fullName evidence="6">NUDIX domain-containing protein</fullName>
    </submittedName>
</protein>
<evidence type="ECO:0000313" key="6">
    <source>
        <dbReference type="EMBL" id="MCX7572146.1"/>
    </source>
</evidence>
<feature type="domain" description="Nudix hydrolase" evidence="5">
    <location>
        <begin position="22"/>
        <end position="146"/>
    </location>
</feature>
<name>A0ABT3X5G4_9BACL</name>